<sequence length="452" mass="51599">MKTLVIVGGGIVSIFSALYARRKFDRIIILEKSDKVGGLLASFPLGENNFDYGTHIPGFTGDKEIDNLLYGNDEEINKKWHRFPYLMSENFFSGSWYQSSPLVNVKSLGEDLYLKALSEILKLPKTDSSKDNLEEYLDLSFGETIANHIYRPIFRKLLSEEIENLHVECLRIFGLQRVILLNSESTTELKKLPEYDSKIGFHSYKEGSPVGGYIYPKGFSGIGTWADILLEKALDQNIEISYHSTVKAISVKHDTIKSLELNDGTVIHCDYVLWALPAALAIKNLNIDFKKDIPKFRTTSLFHFQFDQPLLKKIPQYLLCWDPKYISYRITLYPNISNDRTKTSNASLTVEVLYDESIEKKLDEVSLKIVSELKELEIIPLSSKIIVSKSEYLGTSFPILSRRFINDCRDSCSFLENSYSNFKMIGRHSGKAFFINDTILLAKKILTEHSLC</sequence>
<proteinExistence type="inferred from homology"/>
<comment type="caution">
    <text evidence="2">The sequence shown here is derived from an EMBL/GenBank/DDBJ whole genome shotgun (WGS) entry which is preliminary data.</text>
</comment>
<evidence type="ECO:0000313" key="2">
    <source>
        <dbReference type="EMBL" id="EKR56392.1"/>
    </source>
</evidence>
<dbReference type="PANTHER" id="PTHR43734:SF1">
    <property type="entry name" value="PHYTOENE DESATURASE"/>
    <property type="match status" value="1"/>
</dbReference>
<dbReference type="AlphaFoldDB" id="A0A0E2D8E1"/>
<evidence type="ECO:0000256" key="1">
    <source>
        <dbReference type="ARBA" id="ARBA00006046"/>
    </source>
</evidence>
<dbReference type="Pfam" id="PF13450">
    <property type="entry name" value="NAD_binding_8"/>
    <property type="match status" value="1"/>
</dbReference>
<name>A0A0E2D8E1_LEPIR</name>
<dbReference type="Gene3D" id="3.50.50.60">
    <property type="entry name" value="FAD/NAD(P)-binding domain"/>
    <property type="match status" value="1"/>
</dbReference>
<comment type="similarity">
    <text evidence="1">Belongs to the carotenoid/retinoid oxidoreductase family.</text>
</comment>
<dbReference type="SUPFAM" id="SSF51905">
    <property type="entry name" value="FAD/NAD(P)-binding domain"/>
    <property type="match status" value="1"/>
</dbReference>
<dbReference type="PANTHER" id="PTHR43734">
    <property type="entry name" value="PHYTOENE DESATURASE"/>
    <property type="match status" value="1"/>
</dbReference>
<dbReference type="RefSeq" id="WP_000855240.1">
    <property type="nucleotide sequence ID" value="NZ_AHNR02000014.1"/>
</dbReference>
<dbReference type="EMBL" id="AHNR02000014">
    <property type="protein sequence ID" value="EKR56392.1"/>
    <property type="molecule type" value="Genomic_DNA"/>
</dbReference>
<dbReference type="Proteomes" id="UP000001340">
    <property type="component" value="Unassembled WGS sequence"/>
</dbReference>
<gene>
    <name evidence="2" type="ORF">LEP1GSC105_4436</name>
</gene>
<evidence type="ECO:0000313" key="3">
    <source>
        <dbReference type="Proteomes" id="UP000001340"/>
    </source>
</evidence>
<dbReference type="InterPro" id="IPR036188">
    <property type="entry name" value="FAD/NAD-bd_sf"/>
</dbReference>
<accession>A0A0E2D8E1</accession>
<organism evidence="2 3">
    <name type="scientific">Leptospira interrogans str. UI 12758</name>
    <dbReference type="NCBI Taxonomy" id="1049938"/>
    <lineage>
        <taxon>Bacteria</taxon>
        <taxon>Pseudomonadati</taxon>
        <taxon>Spirochaetota</taxon>
        <taxon>Spirochaetia</taxon>
        <taxon>Leptospirales</taxon>
        <taxon>Leptospiraceae</taxon>
        <taxon>Leptospira</taxon>
    </lineage>
</organism>
<reference evidence="2 3" key="1">
    <citation type="submission" date="2012-10" db="EMBL/GenBank/DDBJ databases">
        <authorList>
            <person name="Harkins D.M."/>
            <person name="Durkin A.S."/>
            <person name="Brinkac L.M."/>
            <person name="Haft D.H."/>
            <person name="Selengut J.D."/>
            <person name="Sanka R."/>
            <person name="DePew J."/>
            <person name="Purushe J."/>
            <person name="Chanthongthip A."/>
            <person name="Lattana O."/>
            <person name="Phetsouvanh R."/>
            <person name="Newton P.N."/>
            <person name="Vinetz J.M."/>
            <person name="Sutton G.G."/>
            <person name="Nierman W.C."/>
            <person name="Fouts D.E."/>
        </authorList>
    </citation>
    <scope>NUCLEOTIDE SEQUENCE [LARGE SCALE GENOMIC DNA]</scope>
    <source>
        <strain evidence="2 3">UI 12758</strain>
    </source>
</reference>
<protein>
    <submittedName>
        <fullName evidence="2">NAD(P)-binding Rossmann-like domain protein</fullName>
    </submittedName>
</protein>